<sequence length="532" mass="60474">MKIKLLLFLFVGILHYAQKPIFAKAKVNTVNVYRNSAELQNLAVFSLPAGSSEVVITNISDEIQENSIQVNVNNKNVTILSVQYTDNYISEYDTDKTNPRIKKVTDSITLVEDIIAKSNIELEANTKTLELLDKNQTVLVGSSTSNVAQLTQLTEYYKNKRIEISNIISAINKKNSELQKKLNRLKSSLKINSEMEEASSDGVLVLKVMSNTAVNLKADISYMAENASWQPFYEIRGSKLSEPLDMIFKAKVTQDTGLDWKGVKLSLINGRSTRNNTAPVVKPWFLDSYKEEDKVVIARGYNGRHDTVAKEQRIEEVVVTAAGFRYVENQFNISFDVDVPYDVLSNGQDHFINLKQEKVPATYKYFTAPKYSRDAFLIAKINDFNKYNLISAPANIIFENMYIGETNINPNQTADELNITLGDDKKVSISKEVIYDKGNVKLFSSYQEKTFTYDIIVRNNKKDAIDIEIKDQFPLSKDESVKIELLQSEKAQVDQEKGYLSWNVNISPSETKKFRVSYKVRYPKDYSISNLN</sequence>
<protein>
    <submittedName>
        <fullName evidence="3">Mucoidy inhibitor MuiA family protein</fullName>
    </submittedName>
    <submittedName>
        <fullName evidence="4">Uncharacterized protein (TIGR02231 family)</fullName>
    </submittedName>
</protein>
<dbReference type="PANTHER" id="PTHR31005:SF8">
    <property type="entry name" value="DUF4139 DOMAIN-CONTAINING PROTEIN"/>
    <property type="match status" value="1"/>
</dbReference>
<dbReference type="InterPro" id="IPR037291">
    <property type="entry name" value="DUF4139"/>
</dbReference>
<proteinExistence type="predicted"/>
<dbReference type="Pfam" id="PF13600">
    <property type="entry name" value="DUF4140"/>
    <property type="match status" value="1"/>
</dbReference>
<dbReference type="InterPro" id="IPR025554">
    <property type="entry name" value="DUF4140"/>
</dbReference>
<dbReference type="Proteomes" id="UP000295709">
    <property type="component" value="Unassembled WGS sequence"/>
</dbReference>
<dbReference type="OrthoDB" id="634585at2"/>
<evidence type="ECO:0000313" key="4">
    <source>
        <dbReference type="EMBL" id="TDX93429.1"/>
    </source>
</evidence>
<dbReference type="AlphaFoldDB" id="A0A3N0VXE1"/>
<dbReference type="EMBL" id="SOQW01000002">
    <property type="protein sequence ID" value="TDX93429.1"/>
    <property type="molecule type" value="Genomic_DNA"/>
</dbReference>
<evidence type="ECO:0000313" key="6">
    <source>
        <dbReference type="Proteomes" id="UP000295709"/>
    </source>
</evidence>
<feature type="domain" description="DUF4139" evidence="1">
    <location>
        <begin position="219"/>
        <end position="524"/>
    </location>
</feature>
<dbReference type="PANTHER" id="PTHR31005">
    <property type="entry name" value="DUF4139 DOMAIN-CONTAINING PROTEIN"/>
    <property type="match status" value="1"/>
</dbReference>
<reference evidence="5" key="1">
    <citation type="submission" date="2018-11" db="EMBL/GenBank/DDBJ databases">
        <title>Proposal to divide the Flavobacteriaceae and reorganize its genera based on Amino Acid Identity values calculated from whole genome sequences.</title>
        <authorList>
            <person name="Nicholson A.C."/>
            <person name="Gulvik C.A."/>
            <person name="Whitney A.M."/>
            <person name="Humrighouse B.W."/>
            <person name="Bell M."/>
            <person name="Holmes B."/>
            <person name="Steigerwalt A."/>
            <person name="Villarma A."/>
            <person name="Sheth M."/>
            <person name="Batra D."/>
            <person name="Pryor J."/>
            <person name="Bernardet J.-F."/>
            <person name="Hugo C."/>
            <person name="Kampfer P."/>
            <person name="Newman J."/>
            <person name="Mcquiston J.R."/>
        </authorList>
    </citation>
    <scope>NUCLEOTIDE SEQUENCE [LARGE SCALE GENOMIC DNA]</scope>
    <source>
        <strain evidence="5">DSM 15235</strain>
    </source>
</reference>
<dbReference type="InterPro" id="IPR011935">
    <property type="entry name" value="CHP02231"/>
</dbReference>
<keyword evidence="6" id="KW-1185">Reference proteome</keyword>
<dbReference type="EMBL" id="RJTX01000002">
    <property type="protein sequence ID" value="ROH97427.1"/>
    <property type="molecule type" value="Genomic_DNA"/>
</dbReference>
<accession>A0A3N0VXE1</accession>
<evidence type="ECO:0000259" key="2">
    <source>
        <dbReference type="Pfam" id="PF13600"/>
    </source>
</evidence>
<dbReference type="Pfam" id="PF13598">
    <property type="entry name" value="DUF4139"/>
    <property type="match status" value="1"/>
</dbReference>
<reference evidence="4 6" key="2">
    <citation type="submission" date="2019-03" db="EMBL/GenBank/DDBJ databases">
        <title>Genomic Encyclopedia of Archaeal and Bacterial Type Strains, Phase II (KMG-II): from individual species to whole genera.</title>
        <authorList>
            <person name="Goeker M."/>
        </authorList>
    </citation>
    <scope>NUCLEOTIDE SEQUENCE [LARGE SCALE GENOMIC DNA]</scope>
    <source>
        <strain evidence="4 6">DSM 15235</strain>
    </source>
</reference>
<name>A0A3N0VXE1_9FLAO</name>
<dbReference type="Proteomes" id="UP000269375">
    <property type="component" value="Unassembled WGS sequence"/>
</dbReference>
<organism evidence="3 5">
    <name type="scientific">Chryseobacterium daecheongense</name>
    <dbReference type="NCBI Taxonomy" id="192389"/>
    <lineage>
        <taxon>Bacteria</taxon>
        <taxon>Pseudomonadati</taxon>
        <taxon>Bacteroidota</taxon>
        <taxon>Flavobacteriia</taxon>
        <taxon>Flavobacteriales</taxon>
        <taxon>Weeksellaceae</taxon>
        <taxon>Chryseobacterium group</taxon>
        <taxon>Chryseobacterium</taxon>
    </lineage>
</organism>
<evidence type="ECO:0000313" key="5">
    <source>
        <dbReference type="Proteomes" id="UP000269375"/>
    </source>
</evidence>
<evidence type="ECO:0000313" key="3">
    <source>
        <dbReference type="EMBL" id="ROH97427.1"/>
    </source>
</evidence>
<dbReference type="NCBIfam" id="TIGR02231">
    <property type="entry name" value="mucoidy inhibitor MuiA family protein"/>
    <property type="match status" value="1"/>
</dbReference>
<gene>
    <name evidence="4" type="ORF">BCF50_2407</name>
    <name evidence="3" type="ORF">EGI05_08475</name>
</gene>
<feature type="domain" description="DUF4140" evidence="2">
    <location>
        <begin position="30"/>
        <end position="132"/>
    </location>
</feature>
<comment type="caution">
    <text evidence="3">The sequence shown here is derived from an EMBL/GenBank/DDBJ whole genome shotgun (WGS) entry which is preliminary data.</text>
</comment>
<dbReference type="RefSeq" id="WP_123262652.1">
    <property type="nucleotide sequence ID" value="NZ_RJTX01000002.1"/>
</dbReference>
<evidence type="ECO:0000259" key="1">
    <source>
        <dbReference type="Pfam" id="PF13598"/>
    </source>
</evidence>